<dbReference type="NCBIfam" id="NF005057">
    <property type="entry name" value="PRK06464.1"/>
    <property type="match status" value="1"/>
</dbReference>
<dbReference type="SUPFAM" id="SSF56059">
    <property type="entry name" value="Glutathione synthetase ATP-binding domain-like"/>
    <property type="match status" value="1"/>
</dbReference>
<accession>A0ABW5UIU1</accession>
<dbReference type="InterPro" id="IPR036637">
    <property type="entry name" value="Phosphohistidine_dom_sf"/>
</dbReference>
<evidence type="ECO:0000259" key="18">
    <source>
        <dbReference type="Pfam" id="PF02896"/>
    </source>
</evidence>
<dbReference type="InterPro" id="IPR002192">
    <property type="entry name" value="PPDK_AMP/ATP-bd"/>
</dbReference>
<reference evidence="20" key="1">
    <citation type="journal article" date="2019" name="Int. J. Syst. Evol. Microbiol.">
        <title>The Global Catalogue of Microorganisms (GCM) 10K type strain sequencing project: providing services to taxonomists for standard genome sequencing and annotation.</title>
        <authorList>
            <consortium name="The Broad Institute Genomics Platform"/>
            <consortium name="The Broad Institute Genome Sequencing Center for Infectious Disease"/>
            <person name="Wu L."/>
            <person name="Ma J."/>
        </authorList>
    </citation>
    <scope>NUCLEOTIDE SEQUENCE [LARGE SCALE GENOMIC DNA]</scope>
    <source>
        <strain evidence="20">TISTR 1906</strain>
    </source>
</reference>
<evidence type="ECO:0000313" key="19">
    <source>
        <dbReference type="EMBL" id="MFD2753140.1"/>
    </source>
</evidence>
<name>A0ABW5UIU1_9BURK</name>
<comment type="cofactor">
    <cofactor evidence="1 15">
        <name>Mg(2+)</name>
        <dbReference type="ChEBI" id="CHEBI:18420"/>
    </cofactor>
</comment>
<dbReference type="Gene3D" id="3.30.1490.20">
    <property type="entry name" value="ATP-grasp fold, A domain"/>
    <property type="match status" value="1"/>
</dbReference>
<dbReference type="InterPro" id="IPR040442">
    <property type="entry name" value="Pyrv_kinase-like_dom_sf"/>
</dbReference>
<evidence type="ECO:0000256" key="7">
    <source>
        <dbReference type="ARBA" id="ARBA00022679"/>
    </source>
</evidence>
<organism evidence="19 20">
    <name type="scientific">Comamonas terrae</name>
    <dbReference type="NCBI Taxonomy" id="673548"/>
    <lineage>
        <taxon>Bacteria</taxon>
        <taxon>Pseudomonadati</taxon>
        <taxon>Pseudomonadota</taxon>
        <taxon>Betaproteobacteria</taxon>
        <taxon>Burkholderiales</taxon>
        <taxon>Comamonadaceae</taxon>
        <taxon>Comamonas</taxon>
    </lineage>
</organism>
<evidence type="ECO:0000256" key="14">
    <source>
        <dbReference type="ARBA" id="ARBA00047700"/>
    </source>
</evidence>
<comment type="similarity">
    <text evidence="4 15">Belongs to the PEP-utilizing enzyme family.</text>
</comment>
<evidence type="ECO:0000313" key="20">
    <source>
        <dbReference type="Proteomes" id="UP001597463"/>
    </source>
</evidence>
<keyword evidence="8 15" id="KW-0479">Metal-binding</keyword>
<evidence type="ECO:0000256" key="10">
    <source>
        <dbReference type="ARBA" id="ARBA00022777"/>
    </source>
</evidence>
<evidence type="ECO:0000256" key="6">
    <source>
        <dbReference type="ARBA" id="ARBA00021623"/>
    </source>
</evidence>
<evidence type="ECO:0000256" key="12">
    <source>
        <dbReference type="ARBA" id="ARBA00022842"/>
    </source>
</evidence>
<dbReference type="EMBL" id="JBHUMV010000001">
    <property type="protein sequence ID" value="MFD2753140.1"/>
    <property type="molecule type" value="Genomic_DNA"/>
</dbReference>
<evidence type="ECO:0000256" key="15">
    <source>
        <dbReference type="PIRNR" id="PIRNR000854"/>
    </source>
</evidence>
<feature type="domain" description="PEP-utilising enzyme mobile" evidence="16">
    <location>
        <begin position="392"/>
        <end position="462"/>
    </location>
</feature>
<dbReference type="SUPFAM" id="SSF52009">
    <property type="entry name" value="Phosphohistidine domain"/>
    <property type="match status" value="1"/>
</dbReference>
<dbReference type="EC" id="2.7.9.2" evidence="5 15"/>
<dbReference type="InterPro" id="IPR008279">
    <property type="entry name" value="PEP-util_enz_mobile_dom"/>
</dbReference>
<keyword evidence="12 15" id="KW-0460">Magnesium</keyword>
<comment type="catalytic activity">
    <reaction evidence="14 15">
        <text>pyruvate + ATP + H2O = phosphoenolpyruvate + AMP + phosphate + 2 H(+)</text>
        <dbReference type="Rhea" id="RHEA:11364"/>
        <dbReference type="ChEBI" id="CHEBI:15361"/>
        <dbReference type="ChEBI" id="CHEBI:15377"/>
        <dbReference type="ChEBI" id="CHEBI:15378"/>
        <dbReference type="ChEBI" id="CHEBI:30616"/>
        <dbReference type="ChEBI" id="CHEBI:43474"/>
        <dbReference type="ChEBI" id="CHEBI:58702"/>
        <dbReference type="ChEBI" id="CHEBI:456215"/>
        <dbReference type="EC" id="2.7.9.2"/>
    </reaction>
</comment>
<dbReference type="RefSeq" id="WP_066472093.1">
    <property type="nucleotide sequence ID" value="NZ_BCNT01000003.1"/>
</dbReference>
<dbReference type="PIRSF" id="PIRSF000854">
    <property type="entry name" value="PEP_synthase"/>
    <property type="match status" value="1"/>
</dbReference>
<dbReference type="InterPro" id="IPR013815">
    <property type="entry name" value="ATP_grasp_subdomain_1"/>
</dbReference>
<comment type="caution">
    <text evidence="19">The sequence shown here is derived from an EMBL/GenBank/DDBJ whole genome shotgun (WGS) entry which is preliminary data.</text>
</comment>
<keyword evidence="20" id="KW-1185">Reference proteome</keyword>
<dbReference type="InterPro" id="IPR023151">
    <property type="entry name" value="PEP_util_CS"/>
</dbReference>
<dbReference type="Gene3D" id="3.30.470.20">
    <property type="entry name" value="ATP-grasp fold, B domain"/>
    <property type="match status" value="1"/>
</dbReference>
<dbReference type="PROSITE" id="PS00370">
    <property type="entry name" value="PEP_ENZYMES_PHOS_SITE"/>
    <property type="match status" value="1"/>
</dbReference>
<evidence type="ECO:0000256" key="11">
    <source>
        <dbReference type="ARBA" id="ARBA00022840"/>
    </source>
</evidence>
<protein>
    <recommendedName>
        <fullName evidence="6 15">Phosphoenolpyruvate synthase</fullName>
        <shortName evidence="15">PEP synthase</shortName>
        <ecNumber evidence="5 15">2.7.9.2</ecNumber>
    </recommendedName>
    <alternativeName>
        <fullName evidence="13 15">Pyruvate, water dikinase</fullName>
    </alternativeName>
</protein>
<dbReference type="SUPFAM" id="SSF51621">
    <property type="entry name" value="Phosphoenolpyruvate/pyruvate domain"/>
    <property type="match status" value="1"/>
</dbReference>
<evidence type="ECO:0000256" key="4">
    <source>
        <dbReference type="ARBA" id="ARBA00007837"/>
    </source>
</evidence>
<proteinExistence type="inferred from homology"/>
<dbReference type="Pfam" id="PF02896">
    <property type="entry name" value="PEP-utilizers_C"/>
    <property type="match status" value="1"/>
</dbReference>
<evidence type="ECO:0000256" key="1">
    <source>
        <dbReference type="ARBA" id="ARBA00001946"/>
    </source>
</evidence>
<evidence type="ECO:0000256" key="8">
    <source>
        <dbReference type="ARBA" id="ARBA00022723"/>
    </source>
</evidence>
<dbReference type="Pfam" id="PF01326">
    <property type="entry name" value="PPDK_N"/>
    <property type="match status" value="1"/>
</dbReference>
<gene>
    <name evidence="19" type="primary">ppsA</name>
    <name evidence="19" type="ORF">ACFSW6_03500</name>
</gene>
<evidence type="ECO:0000256" key="13">
    <source>
        <dbReference type="ARBA" id="ARBA00033470"/>
    </source>
</evidence>
<dbReference type="PANTHER" id="PTHR43030:SF1">
    <property type="entry name" value="PHOSPHOENOLPYRUVATE SYNTHASE"/>
    <property type="match status" value="1"/>
</dbReference>
<evidence type="ECO:0000259" key="16">
    <source>
        <dbReference type="Pfam" id="PF00391"/>
    </source>
</evidence>
<keyword evidence="9 15" id="KW-0547">Nucleotide-binding</keyword>
<dbReference type="Gene3D" id="3.50.30.10">
    <property type="entry name" value="Phosphohistidine domain"/>
    <property type="match status" value="1"/>
</dbReference>
<evidence type="ECO:0000259" key="17">
    <source>
        <dbReference type="Pfam" id="PF01326"/>
    </source>
</evidence>
<dbReference type="PROSITE" id="PS00742">
    <property type="entry name" value="PEP_ENZYMES_2"/>
    <property type="match status" value="1"/>
</dbReference>
<dbReference type="GO" id="GO:0008986">
    <property type="term" value="F:pyruvate, water dikinase activity"/>
    <property type="evidence" value="ECO:0007669"/>
    <property type="project" value="UniProtKB-EC"/>
</dbReference>
<dbReference type="PANTHER" id="PTHR43030">
    <property type="entry name" value="PHOSPHOENOLPYRUVATE SYNTHASE"/>
    <property type="match status" value="1"/>
</dbReference>
<dbReference type="NCBIfam" id="TIGR01418">
    <property type="entry name" value="PEP_synth"/>
    <property type="match status" value="1"/>
</dbReference>
<dbReference type="InterPro" id="IPR015813">
    <property type="entry name" value="Pyrv/PenolPyrv_kinase-like_dom"/>
</dbReference>
<comment type="function">
    <text evidence="2 15">Catalyzes the phosphorylation of pyruvate to phosphoenolpyruvate.</text>
</comment>
<dbReference type="Gene3D" id="3.20.20.60">
    <property type="entry name" value="Phosphoenolpyruvate-binding domains"/>
    <property type="match status" value="1"/>
</dbReference>
<evidence type="ECO:0000256" key="2">
    <source>
        <dbReference type="ARBA" id="ARBA00002988"/>
    </source>
</evidence>
<dbReference type="Proteomes" id="UP001597463">
    <property type="component" value="Unassembled WGS sequence"/>
</dbReference>
<sequence>MSQLFEATALVVPFEKLRMTDVESVGGKNASLGEMISQLPQGVRVPTGFATTAHAFREFLAFEGLADKISAKLAALDVDDVRALAAVGAEIRAMVESQPFPADLEKAIRDEFARLQGGNAEASFAVRSSATAEDLPDASFAGQQETFLNVVGIEQVLHKMKEVFASLYNDRAISYRVHKGFAHDVVALSAGVQRMVRSDLGAAGVMFTIDTESGFEEVVFITSSYGLGETVVQGAVNPDEFYVHKPMLKAGKKALIRRNLGSKLIQMVFATPEEKAESGKLVKTTDVAHELRNRYSLTDEEVQQLAHYALVIEQHYGRPMDIEWGKDGTDGQLYILQARPETVKSQSKGQAEQRYKLKGTGTVLAEGRAIGQKIGTGPVRLVSDISQMDQVQAGDVLVTDMTDPNWEPVMKKASAIVTNRGGRTCHAAIIARELGIPAVVGCGNATELLKDGTLVTVSCAEGDTGKIYDGLLETEVTEVKRGEMPAIKTKIMMNVGNPQLAFDFAQLPNEGVGLARLEFIINNNIGVHPKAILDYPAVDADLKKAVESVARGHASPRAFYVDKVAEGVATIAAAFWPKPVIVRMSDFKSNEYRKLIGGSRYEPEEENPMLGFRGAARYISADFGEAFKMECEALRRVREDMGLTNVKIMIPFVRTLGQAKRVTELLAENGLQRGENGLELIMMCEVPSNAILADEFLEYFDGFSVGSNDLTQLTLGLDRDSGLELLAADFDERDPAVKKMLSRAIKACRDQNKYVGICGQGPSDHPDFAQWLSDEGISSISLNPDSVVSTWQRLAN</sequence>
<dbReference type="InterPro" id="IPR006319">
    <property type="entry name" value="PEP_synth"/>
</dbReference>
<evidence type="ECO:0000256" key="5">
    <source>
        <dbReference type="ARBA" id="ARBA00011996"/>
    </source>
</evidence>
<keyword evidence="7 15" id="KW-0808">Transferase</keyword>
<keyword evidence="10 15" id="KW-0418">Kinase</keyword>
<feature type="domain" description="PEP-utilising enzyme C-terminal" evidence="18">
    <location>
        <begin position="485"/>
        <end position="795"/>
    </location>
</feature>
<comment type="pathway">
    <text evidence="3 15">Carbohydrate biosynthesis; gluconeogenesis.</text>
</comment>
<evidence type="ECO:0000256" key="3">
    <source>
        <dbReference type="ARBA" id="ARBA00004742"/>
    </source>
</evidence>
<dbReference type="InterPro" id="IPR018274">
    <property type="entry name" value="PEP_util_AS"/>
</dbReference>
<evidence type="ECO:0000256" key="9">
    <source>
        <dbReference type="ARBA" id="ARBA00022741"/>
    </source>
</evidence>
<dbReference type="Pfam" id="PF00391">
    <property type="entry name" value="PEP-utilizers"/>
    <property type="match status" value="1"/>
</dbReference>
<feature type="domain" description="Pyruvate phosphate dikinase AMP/ATP-binding" evidence="17">
    <location>
        <begin position="23"/>
        <end position="353"/>
    </location>
</feature>
<keyword evidence="11 15" id="KW-0067">ATP-binding</keyword>
<dbReference type="InterPro" id="IPR000121">
    <property type="entry name" value="PEP_util_C"/>
</dbReference>